<reference evidence="2 3" key="1">
    <citation type="journal article" date="2019" name="Commun. Biol.">
        <title>The bagworm genome reveals a unique fibroin gene that provides high tensile strength.</title>
        <authorList>
            <person name="Kono N."/>
            <person name="Nakamura H."/>
            <person name="Ohtoshi R."/>
            <person name="Tomita M."/>
            <person name="Numata K."/>
            <person name="Arakawa K."/>
        </authorList>
    </citation>
    <scope>NUCLEOTIDE SEQUENCE [LARGE SCALE GENOMIC DNA]</scope>
</reference>
<protein>
    <submittedName>
        <fullName evidence="2">Uncharacterized protein</fullName>
    </submittedName>
</protein>
<evidence type="ECO:0000313" key="3">
    <source>
        <dbReference type="Proteomes" id="UP000299102"/>
    </source>
</evidence>
<evidence type="ECO:0000313" key="2">
    <source>
        <dbReference type="EMBL" id="GBP58795.1"/>
    </source>
</evidence>
<keyword evidence="3" id="KW-1185">Reference proteome</keyword>
<name>A0A4C1X960_EUMVA</name>
<feature type="region of interest" description="Disordered" evidence="1">
    <location>
        <begin position="67"/>
        <end position="89"/>
    </location>
</feature>
<evidence type="ECO:0000256" key="1">
    <source>
        <dbReference type="SAM" id="MobiDB-lite"/>
    </source>
</evidence>
<comment type="caution">
    <text evidence="2">The sequence shown here is derived from an EMBL/GenBank/DDBJ whole genome shotgun (WGS) entry which is preliminary data.</text>
</comment>
<organism evidence="2 3">
    <name type="scientific">Eumeta variegata</name>
    <name type="common">Bagworm moth</name>
    <name type="synonym">Eumeta japonica</name>
    <dbReference type="NCBI Taxonomy" id="151549"/>
    <lineage>
        <taxon>Eukaryota</taxon>
        <taxon>Metazoa</taxon>
        <taxon>Ecdysozoa</taxon>
        <taxon>Arthropoda</taxon>
        <taxon>Hexapoda</taxon>
        <taxon>Insecta</taxon>
        <taxon>Pterygota</taxon>
        <taxon>Neoptera</taxon>
        <taxon>Endopterygota</taxon>
        <taxon>Lepidoptera</taxon>
        <taxon>Glossata</taxon>
        <taxon>Ditrysia</taxon>
        <taxon>Tineoidea</taxon>
        <taxon>Psychidae</taxon>
        <taxon>Oiketicinae</taxon>
        <taxon>Eumeta</taxon>
    </lineage>
</organism>
<dbReference type="Proteomes" id="UP000299102">
    <property type="component" value="Unassembled WGS sequence"/>
</dbReference>
<accession>A0A4C1X960</accession>
<dbReference type="AlphaFoldDB" id="A0A4C1X960"/>
<dbReference type="EMBL" id="BGZK01000744">
    <property type="protein sequence ID" value="GBP58795.1"/>
    <property type="molecule type" value="Genomic_DNA"/>
</dbReference>
<sequence length="115" mass="13398">MVVLSFVDPTAIVRSRDKFVEAEFEKVQLGSIRLDVYIVELKSVITNYKQVYEYIENRVTTYDLPMECGNKEDSQEHPASNEMIDVRPPQPARTEARPYWFCDCSDGRRYRLGPS</sequence>
<proteinExistence type="predicted"/>
<gene>
    <name evidence="2" type="ORF">EVAR_25868_1</name>
</gene>